<dbReference type="Proteomes" id="UP000801492">
    <property type="component" value="Unassembled WGS sequence"/>
</dbReference>
<dbReference type="OrthoDB" id="7675944at2759"/>
<reference evidence="2" key="1">
    <citation type="submission" date="2019-08" db="EMBL/GenBank/DDBJ databases">
        <title>The genome of the North American firefly Photinus pyralis.</title>
        <authorList>
            <consortium name="Photinus pyralis genome working group"/>
            <person name="Fallon T.R."/>
            <person name="Sander Lower S.E."/>
            <person name="Weng J.-K."/>
        </authorList>
    </citation>
    <scope>NUCLEOTIDE SEQUENCE</scope>
    <source>
        <strain evidence="2">TRF0915ILg1</strain>
        <tissue evidence="2">Whole body</tissue>
    </source>
</reference>
<dbReference type="EMBL" id="VTPC01087638">
    <property type="protein sequence ID" value="KAF2886446.1"/>
    <property type="molecule type" value="Genomic_DNA"/>
</dbReference>
<feature type="region of interest" description="Disordered" evidence="1">
    <location>
        <begin position="1"/>
        <end position="48"/>
    </location>
</feature>
<organism evidence="2 3">
    <name type="scientific">Ignelater luminosus</name>
    <name type="common">Cucubano</name>
    <name type="synonym">Pyrophorus luminosus</name>
    <dbReference type="NCBI Taxonomy" id="2038154"/>
    <lineage>
        <taxon>Eukaryota</taxon>
        <taxon>Metazoa</taxon>
        <taxon>Ecdysozoa</taxon>
        <taxon>Arthropoda</taxon>
        <taxon>Hexapoda</taxon>
        <taxon>Insecta</taxon>
        <taxon>Pterygota</taxon>
        <taxon>Neoptera</taxon>
        <taxon>Endopterygota</taxon>
        <taxon>Coleoptera</taxon>
        <taxon>Polyphaga</taxon>
        <taxon>Elateriformia</taxon>
        <taxon>Elateroidea</taxon>
        <taxon>Elateridae</taxon>
        <taxon>Agrypninae</taxon>
        <taxon>Pyrophorini</taxon>
        <taxon>Ignelater</taxon>
    </lineage>
</organism>
<comment type="caution">
    <text evidence="2">The sequence shown here is derived from an EMBL/GenBank/DDBJ whole genome shotgun (WGS) entry which is preliminary data.</text>
</comment>
<accession>A0A8K0CIQ9</accession>
<name>A0A8K0CIQ9_IGNLU</name>
<keyword evidence="3" id="KW-1185">Reference proteome</keyword>
<proteinExistence type="predicted"/>
<feature type="compositionally biased region" description="Basic residues" evidence="1">
    <location>
        <begin position="17"/>
        <end position="36"/>
    </location>
</feature>
<evidence type="ECO:0000313" key="2">
    <source>
        <dbReference type="EMBL" id="KAF2886446.1"/>
    </source>
</evidence>
<sequence length="165" mass="20112">MGDYEETDVGSIYDRRRQQKRGGGKKRKRSKKRRRSNVSTSYSKLSKPSRDPFVQFLRSFRQRHIDRTIRKVAVEGSRTWCSRTKPQRRKYLLDAFQETPRPPRRNDRIVKQRRRKRSKSGHKKSKKGGTLMDYLDVNKNYNKDFGEYYYKKNFHIKYFELFYVL</sequence>
<dbReference type="AlphaFoldDB" id="A0A8K0CIQ9"/>
<evidence type="ECO:0000256" key="1">
    <source>
        <dbReference type="SAM" id="MobiDB-lite"/>
    </source>
</evidence>
<feature type="region of interest" description="Disordered" evidence="1">
    <location>
        <begin position="97"/>
        <end position="129"/>
    </location>
</feature>
<feature type="compositionally biased region" description="Polar residues" evidence="1">
    <location>
        <begin position="37"/>
        <end position="46"/>
    </location>
</feature>
<protein>
    <submittedName>
        <fullName evidence="2">Uncharacterized protein</fullName>
    </submittedName>
</protein>
<feature type="compositionally biased region" description="Basic residues" evidence="1">
    <location>
        <begin position="111"/>
        <end position="127"/>
    </location>
</feature>
<gene>
    <name evidence="2" type="ORF">ILUMI_19726</name>
</gene>
<evidence type="ECO:0000313" key="3">
    <source>
        <dbReference type="Proteomes" id="UP000801492"/>
    </source>
</evidence>